<comment type="caution">
    <text evidence="8">The sequence shown here is derived from an EMBL/GenBank/DDBJ whole genome shotgun (WGS) entry which is preliminary data.</text>
</comment>
<dbReference type="GO" id="GO:0008270">
    <property type="term" value="F:zinc ion binding"/>
    <property type="evidence" value="ECO:0007669"/>
    <property type="project" value="UniProtKB-KW"/>
</dbReference>
<keyword evidence="2" id="KW-0479">Metal-binding</keyword>
<dbReference type="InterPro" id="IPR052035">
    <property type="entry name" value="ZnF_BED_domain_contain"/>
</dbReference>
<dbReference type="Pfam" id="PF04937">
    <property type="entry name" value="DUF659"/>
    <property type="match status" value="1"/>
</dbReference>
<sequence>MTHKEQESSDVDNDNTEDNVSNEKEEIDTAIARAFYVSGISLATIENPFIIQALHKINPEYYPPSQKSLSTTLLEKEYKQVSADMKKQIKNSNYICLTSDDWTNIHQQLIINFMITTLQPIFWKALESKENSHTGKYIAEQFDIIIKEIGISKIAAVITDNVSNMKKAHSILQKDYPNIIFLGCFAHNINLLIKSVIELTLIKEITPVQEIIKFFKRHHIENTCLKRLQIEKIGKTIKFNLPVITR</sequence>
<dbReference type="PANTHER" id="PTHR46481">
    <property type="entry name" value="ZINC FINGER BED DOMAIN-CONTAINING PROTEIN 4"/>
    <property type="match status" value="1"/>
</dbReference>
<keyword evidence="5" id="KW-0539">Nucleus</keyword>
<feature type="domain" description="DUF659" evidence="7">
    <location>
        <begin position="64"/>
        <end position="205"/>
    </location>
</feature>
<feature type="region of interest" description="Disordered" evidence="6">
    <location>
        <begin position="1"/>
        <end position="23"/>
    </location>
</feature>
<keyword evidence="3" id="KW-0863">Zinc-finger</keyword>
<dbReference type="PANTHER" id="PTHR46481:SF10">
    <property type="entry name" value="ZINC FINGER BED DOMAIN-CONTAINING PROTEIN 39"/>
    <property type="match status" value="1"/>
</dbReference>
<evidence type="ECO:0000256" key="5">
    <source>
        <dbReference type="ARBA" id="ARBA00023242"/>
    </source>
</evidence>
<evidence type="ECO:0000256" key="1">
    <source>
        <dbReference type="ARBA" id="ARBA00004123"/>
    </source>
</evidence>
<protein>
    <recommendedName>
        <fullName evidence="7">DUF659 domain-containing protein</fullName>
    </recommendedName>
</protein>
<gene>
    <name evidence="8" type="ORF">CHRIB12_LOCUS17414</name>
</gene>
<name>A0A916EGQ6_9GLOM</name>
<organism evidence="8 9">
    <name type="scientific">Rhizophagus irregularis</name>
    <dbReference type="NCBI Taxonomy" id="588596"/>
    <lineage>
        <taxon>Eukaryota</taxon>
        <taxon>Fungi</taxon>
        <taxon>Fungi incertae sedis</taxon>
        <taxon>Mucoromycota</taxon>
        <taxon>Glomeromycotina</taxon>
        <taxon>Glomeromycetes</taxon>
        <taxon>Glomerales</taxon>
        <taxon>Glomeraceae</taxon>
        <taxon>Rhizophagus</taxon>
    </lineage>
</organism>
<dbReference type="OrthoDB" id="2394294at2759"/>
<feature type="compositionally biased region" description="Acidic residues" evidence="6">
    <location>
        <begin position="8"/>
        <end position="17"/>
    </location>
</feature>
<evidence type="ECO:0000313" key="8">
    <source>
        <dbReference type="EMBL" id="CAB5381088.1"/>
    </source>
</evidence>
<accession>A0A916EGQ6</accession>
<proteinExistence type="predicted"/>
<comment type="subcellular location">
    <subcellularLocation>
        <location evidence="1">Nucleus</location>
    </subcellularLocation>
</comment>
<dbReference type="GO" id="GO:0005634">
    <property type="term" value="C:nucleus"/>
    <property type="evidence" value="ECO:0007669"/>
    <property type="project" value="UniProtKB-SubCell"/>
</dbReference>
<dbReference type="InterPro" id="IPR007021">
    <property type="entry name" value="DUF659"/>
</dbReference>
<reference evidence="8" key="1">
    <citation type="submission" date="2020-05" db="EMBL/GenBank/DDBJ databases">
        <authorList>
            <person name="Rincon C."/>
            <person name="Sanders R I."/>
            <person name="Robbins C."/>
            <person name="Chaturvedi A."/>
        </authorList>
    </citation>
    <scope>NUCLEOTIDE SEQUENCE</scope>
    <source>
        <strain evidence="8">CHB12</strain>
    </source>
</reference>
<evidence type="ECO:0000256" key="2">
    <source>
        <dbReference type="ARBA" id="ARBA00022723"/>
    </source>
</evidence>
<dbReference type="Proteomes" id="UP000684084">
    <property type="component" value="Unassembled WGS sequence"/>
</dbReference>
<evidence type="ECO:0000256" key="4">
    <source>
        <dbReference type="ARBA" id="ARBA00022833"/>
    </source>
</evidence>
<evidence type="ECO:0000256" key="6">
    <source>
        <dbReference type="SAM" id="MobiDB-lite"/>
    </source>
</evidence>
<dbReference type="EMBL" id="CAGKOT010000043">
    <property type="protein sequence ID" value="CAB5381088.1"/>
    <property type="molecule type" value="Genomic_DNA"/>
</dbReference>
<dbReference type="AlphaFoldDB" id="A0A916EGQ6"/>
<keyword evidence="4" id="KW-0862">Zinc</keyword>
<evidence type="ECO:0000313" key="9">
    <source>
        <dbReference type="Proteomes" id="UP000684084"/>
    </source>
</evidence>
<evidence type="ECO:0000259" key="7">
    <source>
        <dbReference type="Pfam" id="PF04937"/>
    </source>
</evidence>
<evidence type="ECO:0000256" key="3">
    <source>
        <dbReference type="ARBA" id="ARBA00022771"/>
    </source>
</evidence>